<organism evidence="3 4">
    <name type="scientific">Globisporangium ultimum (strain ATCC 200006 / CBS 805.95 / DAOM BR144)</name>
    <name type="common">Pythium ultimum</name>
    <dbReference type="NCBI Taxonomy" id="431595"/>
    <lineage>
        <taxon>Eukaryota</taxon>
        <taxon>Sar</taxon>
        <taxon>Stramenopiles</taxon>
        <taxon>Oomycota</taxon>
        <taxon>Peronosporomycetes</taxon>
        <taxon>Pythiales</taxon>
        <taxon>Pythiaceae</taxon>
        <taxon>Globisporangium</taxon>
    </lineage>
</organism>
<sequence length="268" mass="29015">MPSQDFASKVTVTLVGTATAIINIDGVNFLTDPAFDPANVEYDVGVAILKRTDELALNLENLPPIDAVLLSHEDHPDNLDTLGRTLLNGRRIFTTMDGAKNLAPRPGVRGLQPWESVSLELCGKPFKITATPCKHLPGGECIGFVIESPSFGTSEDGRPNVVYFSGDTVYTSELAEGLRQRFHTKLAVLSLGGAMAPVGEEPIMITMDGKQGAQLMREIGAELMAPMHFNAWGHFMEKGDALREALAAHPDINARVRWLPPGVPQHLL</sequence>
<dbReference type="InParanoid" id="K3X9L3"/>
<dbReference type="Gene3D" id="3.60.15.10">
    <property type="entry name" value="Ribonuclease Z/Hydroxyacylglutathione hydrolase-like"/>
    <property type="match status" value="1"/>
</dbReference>
<dbReference type="Proteomes" id="UP000019132">
    <property type="component" value="Unassembled WGS sequence"/>
</dbReference>
<dbReference type="eggNOG" id="KOG3798">
    <property type="taxonomic scope" value="Eukaryota"/>
</dbReference>
<dbReference type="InterPro" id="IPR050114">
    <property type="entry name" value="UPF0173_UPF0282_UlaG_hydrolase"/>
</dbReference>
<proteinExistence type="predicted"/>
<dbReference type="EMBL" id="GL376595">
    <property type="status" value="NOT_ANNOTATED_CDS"/>
    <property type="molecule type" value="Genomic_DNA"/>
</dbReference>
<dbReference type="VEuPathDB" id="FungiDB:PYU1_G013883"/>
<dbReference type="AlphaFoldDB" id="K3X9L3"/>
<evidence type="ECO:0000313" key="3">
    <source>
        <dbReference type="EnsemblProtists" id="PYU1_T013912"/>
    </source>
</evidence>
<dbReference type="EnsemblProtists" id="PYU1_T013912">
    <property type="protein sequence ID" value="PYU1_T013912"/>
    <property type="gene ID" value="PYU1_G013883"/>
</dbReference>
<dbReference type="PANTHER" id="PTHR43546">
    <property type="entry name" value="UPF0173 METAL-DEPENDENT HYDROLASE MJ1163-RELATED"/>
    <property type="match status" value="1"/>
</dbReference>
<dbReference type="InterPro" id="IPR001279">
    <property type="entry name" value="Metallo-B-lactamas"/>
</dbReference>
<dbReference type="HOGENOM" id="CLU_051050_1_0_1"/>
<keyword evidence="4" id="KW-1185">Reference proteome</keyword>
<dbReference type="InterPro" id="IPR036866">
    <property type="entry name" value="RibonucZ/Hydroxyglut_hydro"/>
</dbReference>
<evidence type="ECO:0000259" key="2">
    <source>
        <dbReference type="Pfam" id="PF12706"/>
    </source>
</evidence>
<reference evidence="4" key="2">
    <citation type="submission" date="2010-04" db="EMBL/GenBank/DDBJ databases">
        <authorList>
            <person name="Buell R."/>
            <person name="Hamilton J."/>
            <person name="Hostetler J."/>
        </authorList>
    </citation>
    <scope>NUCLEOTIDE SEQUENCE [LARGE SCALE GENOMIC DNA]</scope>
    <source>
        <strain evidence="4">DAOM:BR144</strain>
    </source>
</reference>
<feature type="domain" description="Metallo-beta-lactamase" evidence="2">
    <location>
        <begin position="28"/>
        <end position="229"/>
    </location>
</feature>
<reference evidence="4" key="1">
    <citation type="journal article" date="2010" name="Genome Biol.">
        <title>Genome sequence of the necrotrophic plant pathogen Pythium ultimum reveals original pathogenicity mechanisms and effector repertoire.</title>
        <authorList>
            <person name="Levesque C.A."/>
            <person name="Brouwer H."/>
            <person name="Cano L."/>
            <person name="Hamilton J.P."/>
            <person name="Holt C."/>
            <person name="Huitema E."/>
            <person name="Raffaele S."/>
            <person name="Robideau G.P."/>
            <person name="Thines M."/>
            <person name="Win J."/>
            <person name="Zerillo M.M."/>
            <person name="Beakes G.W."/>
            <person name="Boore J.L."/>
            <person name="Busam D."/>
            <person name="Dumas B."/>
            <person name="Ferriera S."/>
            <person name="Fuerstenberg S.I."/>
            <person name="Gachon C.M."/>
            <person name="Gaulin E."/>
            <person name="Govers F."/>
            <person name="Grenville-Briggs L."/>
            <person name="Horner N."/>
            <person name="Hostetler J."/>
            <person name="Jiang R.H."/>
            <person name="Johnson J."/>
            <person name="Krajaejun T."/>
            <person name="Lin H."/>
            <person name="Meijer H.J."/>
            <person name="Moore B."/>
            <person name="Morris P."/>
            <person name="Phuntmart V."/>
            <person name="Puiu D."/>
            <person name="Shetty J."/>
            <person name="Stajich J.E."/>
            <person name="Tripathy S."/>
            <person name="Wawra S."/>
            <person name="van West P."/>
            <person name="Whitty B.R."/>
            <person name="Coutinho P.M."/>
            <person name="Henrissat B."/>
            <person name="Martin F."/>
            <person name="Thomas P.D."/>
            <person name="Tyler B.M."/>
            <person name="De Vries R.P."/>
            <person name="Kamoun S."/>
            <person name="Yandell M."/>
            <person name="Tisserat N."/>
            <person name="Buell C.R."/>
        </authorList>
    </citation>
    <scope>NUCLEOTIDE SEQUENCE</scope>
    <source>
        <strain evidence="4">DAOM:BR144</strain>
    </source>
</reference>
<evidence type="ECO:0000313" key="4">
    <source>
        <dbReference type="Proteomes" id="UP000019132"/>
    </source>
</evidence>
<keyword evidence="1" id="KW-0378">Hydrolase</keyword>
<dbReference type="OMA" id="LHFESWS"/>
<reference evidence="3" key="3">
    <citation type="submission" date="2015-02" db="UniProtKB">
        <authorList>
            <consortium name="EnsemblProtists"/>
        </authorList>
    </citation>
    <scope>IDENTIFICATION</scope>
    <source>
        <strain evidence="3">DAOM BR144</strain>
    </source>
</reference>
<dbReference type="Pfam" id="PF12706">
    <property type="entry name" value="Lactamase_B_2"/>
    <property type="match status" value="1"/>
</dbReference>
<dbReference type="GO" id="GO:0016787">
    <property type="term" value="F:hydrolase activity"/>
    <property type="evidence" value="ECO:0007669"/>
    <property type="project" value="UniProtKB-KW"/>
</dbReference>
<dbReference type="PANTHER" id="PTHR43546:SF9">
    <property type="entry name" value="L-ASCORBATE-6-PHOSPHATE LACTONASE ULAG-RELATED"/>
    <property type="match status" value="1"/>
</dbReference>
<name>K3X9L3_GLOUD</name>
<dbReference type="STRING" id="431595.K3X9L3"/>
<protein>
    <recommendedName>
        <fullName evidence="2">Metallo-beta-lactamase domain-containing protein</fullName>
    </recommendedName>
</protein>
<accession>K3X9L3</accession>
<evidence type="ECO:0000256" key="1">
    <source>
        <dbReference type="ARBA" id="ARBA00022801"/>
    </source>
</evidence>
<dbReference type="SUPFAM" id="SSF56281">
    <property type="entry name" value="Metallo-hydrolase/oxidoreductase"/>
    <property type="match status" value="1"/>
</dbReference>